<organism evidence="4 5">
    <name type="scientific">Thalassolituus maritimus</name>
    <dbReference type="NCBI Taxonomy" id="484498"/>
    <lineage>
        <taxon>Bacteria</taxon>
        <taxon>Pseudomonadati</taxon>
        <taxon>Pseudomonadota</taxon>
        <taxon>Gammaproteobacteria</taxon>
        <taxon>Oceanospirillales</taxon>
        <taxon>Oceanospirillaceae</taxon>
        <taxon>Thalassolituus</taxon>
    </lineage>
</organism>
<dbReference type="SUPFAM" id="SSF52540">
    <property type="entry name" value="P-loop containing nucleoside triphosphate hydrolases"/>
    <property type="match status" value="1"/>
</dbReference>
<proteinExistence type="predicted"/>
<dbReference type="RefSeq" id="WP_076517135.1">
    <property type="nucleotide sequence ID" value="NZ_FTOH01000009.1"/>
</dbReference>
<gene>
    <name evidence="4" type="ORF">SAMN05421686_10986</name>
</gene>
<evidence type="ECO:0000313" key="4">
    <source>
        <dbReference type="EMBL" id="SIT08236.1"/>
    </source>
</evidence>
<dbReference type="GO" id="GO:0016887">
    <property type="term" value="F:ATP hydrolysis activity"/>
    <property type="evidence" value="ECO:0007669"/>
    <property type="project" value="InterPro"/>
</dbReference>
<dbReference type="GO" id="GO:0005524">
    <property type="term" value="F:ATP binding"/>
    <property type="evidence" value="ECO:0007669"/>
    <property type="project" value="InterPro"/>
</dbReference>
<name>A0A1N7PCH2_9GAMM</name>
<dbReference type="Gene3D" id="3.40.50.300">
    <property type="entry name" value="P-loop containing nucleotide triphosphate hydrolases"/>
    <property type="match status" value="1"/>
</dbReference>
<dbReference type="Pfam" id="PF07728">
    <property type="entry name" value="AAA_5"/>
    <property type="match status" value="1"/>
</dbReference>
<evidence type="ECO:0000259" key="3">
    <source>
        <dbReference type="Pfam" id="PF07728"/>
    </source>
</evidence>
<reference evidence="5" key="1">
    <citation type="submission" date="2017-01" db="EMBL/GenBank/DDBJ databases">
        <authorList>
            <person name="Varghese N."/>
            <person name="Submissions S."/>
        </authorList>
    </citation>
    <scope>NUCLEOTIDE SEQUENCE [LARGE SCALE GENOMIC DNA]</scope>
    <source>
        <strain evidence="5">DSM 24913</strain>
    </source>
</reference>
<evidence type="ECO:0000256" key="1">
    <source>
        <dbReference type="SAM" id="Coils"/>
    </source>
</evidence>
<keyword evidence="1" id="KW-0175">Coiled coil</keyword>
<feature type="domain" description="ATPase dynein-related AAA" evidence="3">
    <location>
        <begin position="466"/>
        <end position="562"/>
    </location>
</feature>
<dbReference type="STRING" id="484498.SAMN05421686_10986"/>
<feature type="coiled-coil region" evidence="1">
    <location>
        <begin position="317"/>
        <end position="351"/>
    </location>
</feature>
<keyword evidence="5" id="KW-1185">Reference proteome</keyword>
<feature type="coiled-coil region" evidence="1">
    <location>
        <begin position="63"/>
        <end position="125"/>
    </location>
</feature>
<feature type="region of interest" description="Disordered" evidence="2">
    <location>
        <begin position="1"/>
        <end position="21"/>
    </location>
</feature>
<dbReference type="EMBL" id="FTOH01000009">
    <property type="protein sequence ID" value="SIT08236.1"/>
    <property type="molecule type" value="Genomic_DNA"/>
</dbReference>
<accession>A0A1N7PCH2</accession>
<sequence length="775" mass="88118">MGKRSKKAPIPQRPIQQKAPKNLITEKISSLVGNKPDAELMNNLSADQLNDLSELTVKVESVQSEYEAKKASVELEAKELAAEKASIEANRERLENALKEAEQDAETATEKLADLLRKEKELTDKSEQIALREAQADAGFVNQHCQALELLAADLTSLKSEQSKSLSQNQEQLLESLREFDRDHQTRTAELAAELQRLREARGSLVEEQIALELGKSELVEREAKRASWEQARQEQFEQEYSNRIAELESDLYRVNGYRKRDEALVSSLRERLADFSELERVLKNRKLDSPEQLLELIDTLESDIRDYRRKLNSQPVEDLEEKIDYLSDENRRLEDQLRDSDQELQIVKRELQQKALGVVEREGLLHENRVLKARNDAISVATEQLKREIDDLTERQQGQEVFPALSEMDIKLSDSVATQPVGNLEEFVDDLQVRIAQSDLNNPLYYSKETLRLFLAGLAMSQLHIFQGISGTGKTSLAKAFAKAVGGHCTIVPVQAGWRDRDDLVGHYNAFEKRYYEKECLQALYRAQTPAFGDRFNIVLLDEMNLSRPEQYFAEFLAALELSGDDRNVVLMESAPSKSPKLLLEGRKMPVADNLWFIGTANHDETTFEFADKSQDRSFVLELGRNGVIDGLTGTLKSPVVYSANSINDAFCSAEGEYESEVSRVMKGLYDHDLTRILEKRFGISWGNRLERQARKFVPVYVAAGGQAHEAWDHLLSVRIFRDGKVTGRFDTRPDDLADLQSALGNAWETLFNGEMATRCEERLEKELERKEMA</sequence>
<dbReference type="AlphaFoldDB" id="A0A1N7PCH2"/>
<protein>
    <submittedName>
        <fullName evidence="4">AAA domain (Dynein-related subfamily)</fullName>
    </submittedName>
</protein>
<dbReference type="InterPro" id="IPR011704">
    <property type="entry name" value="ATPase_dyneun-rel_AAA"/>
</dbReference>
<evidence type="ECO:0000313" key="5">
    <source>
        <dbReference type="Proteomes" id="UP000185639"/>
    </source>
</evidence>
<dbReference type="OrthoDB" id="9781481at2"/>
<evidence type="ECO:0000256" key="2">
    <source>
        <dbReference type="SAM" id="MobiDB-lite"/>
    </source>
</evidence>
<dbReference type="InterPro" id="IPR027417">
    <property type="entry name" value="P-loop_NTPase"/>
</dbReference>
<dbReference type="Proteomes" id="UP000185639">
    <property type="component" value="Unassembled WGS sequence"/>
</dbReference>